<dbReference type="SFLD" id="SFLDS00019">
    <property type="entry name" value="Glutathione_Transferase_(cytos"/>
    <property type="match status" value="1"/>
</dbReference>
<evidence type="ECO:0000259" key="2">
    <source>
        <dbReference type="PROSITE" id="PS50404"/>
    </source>
</evidence>
<dbReference type="InterPro" id="IPR005955">
    <property type="entry name" value="GST_Zeta"/>
</dbReference>
<dbReference type="InterPro" id="IPR036282">
    <property type="entry name" value="Glutathione-S-Trfase_C_sf"/>
</dbReference>
<dbReference type="SFLD" id="SFLDG00358">
    <property type="entry name" value="Main_(cytGST)"/>
    <property type="match status" value="1"/>
</dbReference>
<dbReference type="GO" id="GO:0004364">
    <property type="term" value="F:glutathione transferase activity"/>
    <property type="evidence" value="ECO:0007669"/>
    <property type="project" value="TreeGrafter"/>
</dbReference>
<comment type="caution">
    <text evidence="4">The sequence shown here is derived from an EMBL/GenBank/DDBJ whole genome shotgun (WGS) entry which is preliminary data.</text>
</comment>
<dbReference type="PROSITE" id="PS50404">
    <property type="entry name" value="GST_NTER"/>
    <property type="match status" value="1"/>
</dbReference>
<accession>A0A5N6L7Y5</accession>
<dbReference type="SUPFAM" id="SSF47616">
    <property type="entry name" value="GST C-terminal domain-like"/>
    <property type="match status" value="1"/>
</dbReference>
<comment type="similarity">
    <text evidence="1">Belongs to the GST superfamily. Zeta family.</text>
</comment>
<dbReference type="InterPro" id="IPR036249">
    <property type="entry name" value="Thioredoxin-like_sf"/>
</dbReference>
<dbReference type="GO" id="GO:0005737">
    <property type="term" value="C:cytoplasm"/>
    <property type="evidence" value="ECO:0007669"/>
    <property type="project" value="InterPro"/>
</dbReference>
<dbReference type="InterPro" id="IPR010987">
    <property type="entry name" value="Glutathione-S-Trfase_C-like"/>
</dbReference>
<dbReference type="Gene3D" id="3.40.30.10">
    <property type="entry name" value="Glutaredoxin"/>
    <property type="match status" value="1"/>
</dbReference>
<dbReference type="SUPFAM" id="SSF52833">
    <property type="entry name" value="Thioredoxin-like"/>
    <property type="match status" value="1"/>
</dbReference>
<feature type="domain" description="GST C-terminal" evidence="3">
    <location>
        <begin position="104"/>
        <end position="229"/>
    </location>
</feature>
<keyword evidence="5" id="KW-1185">Reference proteome</keyword>
<dbReference type="InterPro" id="IPR034330">
    <property type="entry name" value="GST_Zeta_C"/>
</dbReference>
<evidence type="ECO:0000256" key="1">
    <source>
        <dbReference type="ARBA" id="ARBA00010007"/>
    </source>
</evidence>
<sequence length="238" mass="26876">MLTLISFSHYEGMMRWDLGSIYAKSPLIFITIVYHPASDRYGLDYEYKPINLLKNEQSDPEYLKINPMGYVPALVDGDMVLADSFAIILYLEEKYPKHPLLPSDLAKKAINFQAANIVSSSIQPLLRLPVMHYIGVNVGEDAKIQWVHKHAAKGFAALEILLKDHAGKYATGDEIFLADVFLAPQIIGFPERFNFDMSDYPLLSRLGEAYKQVPAIQNALPENQPDFPSSRYHLIVST</sequence>
<dbReference type="InterPro" id="IPR004045">
    <property type="entry name" value="Glutathione_S-Trfase_N"/>
</dbReference>
<evidence type="ECO:0000313" key="5">
    <source>
        <dbReference type="Proteomes" id="UP000326396"/>
    </source>
</evidence>
<name>A0A5N6L7Y5_9ASTR</name>
<dbReference type="EMBL" id="SZYD01002549">
    <property type="protein sequence ID" value="KAC9417442.1"/>
    <property type="molecule type" value="Genomic_DNA"/>
</dbReference>
<dbReference type="InterPro" id="IPR004046">
    <property type="entry name" value="GST_C"/>
</dbReference>
<dbReference type="AlphaFoldDB" id="A0A5N6L7Y5"/>
<protein>
    <recommendedName>
        <fullName evidence="6">Glutathione transferase</fullName>
    </recommendedName>
</protein>
<evidence type="ECO:0008006" key="6">
    <source>
        <dbReference type="Google" id="ProtNLM"/>
    </source>
</evidence>
<reference evidence="4 5" key="1">
    <citation type="submission" date="2019-05" db="EMBL/GenBank/DDBJ databases">
        <title>Mikania micrantha, genome provides insights into the molecular mechanism of rapid growth.</title>
        <authorList>
            <person name="Liu B."/>
        </authorList>
    </citation>
    <scope>NUCLEOTIDE SEQUENCE [LARGE SCALE GENOMIC DNA]</scope>
    <source>
        <strain evidence="4">NLD-2019</strain>
        <tissue evidence="4">Leaf</tissue>
    </source>
</reference>
<feature type="domain" description="GST N-terminal" evidence="2">
    <location>
        <begin position="42"/>
        <end position="99"/>
    </location>
</feature>
<dbReference type="PROSITE" id="PS50405">
    <property type="entry name" value="GST_CTER"/>
    <property type="match status" value="1"/>
</dbReference>
<evidence type="ECO:0000259" key="3">
    <source>
        <dbReference type="PROSITE" id="PS50405"/>
    </source>
</evidence>
<dbReference type="GO" id="GO:0006559">
    <property type="term" value="P:L-phenylalanine catabolic process"/>
    <property type="evidence" value="ECO:0007669"/>
    <property type="project" value="TreeGrafter"/>
</dbReference>
<dbReference type="Pfam" id="PF14497">
    <property type="entry name" value="GST_C_3"/>
    <property type="match status" value="1"/>
</dbReference>
<dbReference type="FunFam" id="1.20.1050.10:FF:000017">
    <property type="entry name" value="Maleylacetoacetate isomerase"/>
    <property type="match status" value="1"/>
</dbReference>
<dbReference type="OrthoDB" id="4951845at2759"/>
<organism evidence="4 5">
    <name type="scientific">Mikania micrantha</name>
    <name type="common">bitter vine</name>
    <dbReference type="NCBI Taxonomy" id="192012"/>
    <lineage>
        <taxon>Eukaryota</taxon>
        <taxon>Viridiplantae</taxon>
        <taxon>Streptophyta</taxon>
        <taxon>Embryophyta</taxon>
        <taxon>Tracheophyta</taxon>
        <taxon>Spermatophyta</taxon>
        <taxon>Magnoliopsida</taxon>
        <taxon>eudicotyledons</taxon>
        <taxon>Gunneridae</taxon>
        <taxon>Pentapetalae</taxon>
        <taxon>asterids</taxon>
        <taxon>campanulids</taxon>
        <taxon>Asterales</taxon>
        <taxon>Asteraceae</taxon>
        <taxon>Asteroideae</taxon>
        <taxon>Heliantheae alliance</taxon>
        <taxon>Eupatorieae</taxon>
        <taxon>Mikania</taxon>
    </lineage>
</organism>
<dbReference type="InterPro" id="IPR040079">
    <property type="entry name" value="Glutathione_S-Trfase"/>
</dbReference>
<dbReference type="GO" id="GO:0006749">
    <property type="term" value="P:glutathione metabolic process"/>
    <property type="evidence" value="ECO:0007669"/>
    <property type="project" value="TreeGrafter"/>
</dbReference>
<dbReference type="Pfam" id="PF02798">
    <property type="entry name" value="GST_N"/>
    <property type="match status" value="1"/>
</dbReference>
<dbReference type="Gene3D" id="1.20.1050.10">
    <property type="match status" value="1"/>
</dbReference>
<dbReference type="NCBIfam" id="TIGR01262">
    <property type="entry name" value="maiA"/>
    <property type="match status" value="1"/>
</dbReference>
<dbReference type="Proteomes" id="UP000326396">
    <property type="component" value="Unassembled WGS sequence"/>
</dbReference>
<proteinExistence type="inferred from homology"/>
<dbReference type="GO" id="GO:0016034">
    <property type="term" value="F:maleylacetoacetate isomerase activity"/>
    <property type="evidence" value="ECO:0007669"/>
    <property type="project" value="TreeGrafter"/>
</dbReference>
<evidence type="ECO:0000313" key="4">
    <source>
        <dbReference type="EMBL" id="KAC9417442.1"/>
    </source>
</evidence>
<dbReference type="PANTHER" id="PTHR42673">
    <property type="entry name" value="MALEYLACETOACETATE ISOMERASE"/>
    <property type="match status" value="1"/>
</dbReference>
<dbReference type="PANTHER" id="PTHR42673:SF20">
    <property type="entry name" value="GLUTATHIONE TRANSFERASE"/>
    <property type="match status" value="1"/>
</dbReference>
<dbReference type="CDD" id="cd03191">
    <property type="entry name" value="GST_C_Zeta"/>
    <property type="match status" value="1"/>
</dbReference>
<gene>
    <name evidence="4" type="ORF">E3N88_45871</name>
</gene>